<dbReference type="Pfam" id="PF08700">
    <property type="entry name" value="VPS51_Exo84_N"/>
    <property type="match status" value="1"/>
</dbReference>
<feature type="region of interest" description="Disordered" evidence="7">
    <location>
        <begin position="90"/>
        <end position="112"/>
    </location>
</feature>
<evidence type="ECO:0000256" key="1">
    <source>
        <dbReference type="ARBA" id="ARBA00004398"/>
    </source>
</evidence>
<evidence type="ECO:0000256" key="2">
    <source>
        <dbReference type="ARBA" id="ARBA00007210"/>
    </source>
</evidence>
<dbReference type="Pfam" id="PF16528">
    <property type="entry name" value="Exo84_C"/>
    <property type="match status" value="1"/>
</dbReference>
<reference evidence="9 10" key="1">
    <citation type="submission" date="2024-01" db="EMBL/GenBank/DDBJ databases">
        <title>Comparative genomics of Cryptococcus and Kwoniella reveals pathogenesis evolution and contrasting modes of karyotype evolution via chromosome fusion or intercentromeric recombination.</title>
        <authorList>
            <person name="Coelho M.A."/>
            <person name="David-Palma M."/>
            <person name="Shea T."/>
            <person name="Bowers K."/>
            <person name="McGinley-Smith S."/>
            <person name="Mohammad A.W."/>
            <person name="Gnirke A."/>
            <person name="Yurkov A.M."/>
            <person name="Nowrousian M."/>
            <person name="Sun S."/>
            <person name="Cuomo C.A."/>
            <person name="Heitman J."/>
        </authorList>
    </citation>
    <scope>NUCLEOTIDE SEQUENCE [LARGE SCALE GENOMIC DNA]</scope>
    <source>
        <strain evidence="9 10">7685027</strain>
    </source>
</reference>
<dbReference type="PANTHER" id="PTHR21426:SF12">
    <property type="entry name" value="EXOCYST COMPLEX COMPONENT 8"/>
    <property type="match status" value="1"/>
</dbReference>
<evidence type="ECO:0000256" key="4">
    <source>
        <dbReference type="ARBA" id="ARBA00022448"/>
    </source>
</evidence>
<dbReference type="EMBL" id="CP143809">
    <property type="protein sequence ID" value="WVO21269.1"/>
    <property type="molecule type" value="Genomic_DNA"/>
</dbReference>
<gene>
    <name evidence="9" type="ORF">IAS62_002576</name>
</gene>
<dbReference type="InterPro" id="IPR033961">
    <property type="entry name" value="Exo84"/>
</dbReference>
<keyword evidence="5" id="KW-0268">Exocytosis</keyword>
<keyword evidence="6" id="KW-0653">Protein transport</keyword>
<feature type="compositionally biased region" description="Basic and acidic residues" evidence="7">
    <location>
        <begin position="400"/>
        <end position="416"/>
    </location>
</feature>
<organism evidence="9 10">
    <name type="scientific">Cryptococcus decagattii</name>
    <dbReference type="NCBI Taxonomy" id="1859122"/>
    <lineage>
        <taxon>Eukaryota</taxon>
        <taxon>Fungi</taxon>
        <taxon>Dikarya</taxon>
        <taxon>Basidiomycota</taxon>
        <taxon>Agaricomycotina</taxon>
        <taxon>Tremellomycetes</taxon>
        <taxon>Tremellales</taxon>
        <taxon>Cryptococcaceae</taxon>
        <taxon>Cryptococcus</taxon>
        <taxon>Cryptococcus gattii species complex</taxon>
    </lineage>
</organism>
<evidence type="ECO:0000256" key="3">
    <source>
        <dbReference type="ARBA" id="ARBA00021269"/>
    </source>
</evidence>
<dbReference type="Proteomes" id="UP001432216">
    <property type="component" value="Chromosome 4"/>
</dbReference>
<evidence type="ECO:0000256" key="6">
    <source>
        <dbReference type="ARBA" id="ARBA00022927"/>
    </source>
</evidence>
<dbReference type="PANTHER" id="PTHR21426">
    <property type="entry name" value="EXOCYST COMPLEX COMPONENT 8"/>
    <property type="match status" value="1"/>
</dbReference>
<dbReference type="SUPFAM" id="SSF50729">
    <property type="entry name" value="PH domain-like"/>
    <property type="match status" value="1"/>
</dbReference>
<evidence type="ECO:0000256" key="5">
    <source>
        <dbReference type="ARBA" id="ARBA00022483"/>
    </source>
</evidence>
<evidence type="ECO:0000259" key="8">
    <source>
        <dbReference type="Pfam" id="PF16528"/>
    </source>
</evidence>
<evidence type="ECO:0000313" key="9">
    <source>
        <dbReference type="EMBL" id="WVO21269.1"/>
    </source>
</evidence>
<comment type="similarity">
    <text evidence="2">Belongs to the EXO84 family.</text>
</comment>
<proteinExistence type="inferred from homology"/>
<dbReference type="InterPro" id="IPR032403">
    <property type="entry name" value="Exo84_C"/>
</dbReference>
<accession>A0ABZ2ATR8</accession>
<dbReference type="SUPFAM" id="SSF74788">
    <property type="entry name" value="Cullin repeat-like"/>
    <property type="match status" value="1"/>
</dbReference>
<comment type="subcellular location">
    <subcellularLocation>
        <location evidence="1">Cytoplasmic vesicle</location>
        <location evidence="1">Secretory vesicle</location>
    </subcellularLocation>
</comment>
<dbReference type="InterPro" id="IPR042560">
    <property type="entry name" value="Exo84_C_2"/>
</dbReference>
<feature type="compositionally biased region" description="Polar residues" evidence="7">
    <location>
        <begin position="659"/>
        <end position="668"/>
    </location>
</feature>
<dbReference type="Gene3D" id="1.20.58.1220">
    <property type="entry name" value="Exo84p, C-terminal helical domain"/>
    <property type="match status" value="1"/>
</dbReference>
<dbReference type="CDD" id="cd01226">
    <property type="entry name" value="PH_RalBD_exo84"/>
    <property type="match status" value="1"/>
</dbReference>
<feature type="region of interest" description="Disordered" evidence="7">
    <location>
        <begin position="1"/>
        <end position="39"/>
    </location>
</feature>
<feature type="compositionally biased region" description="Low complexity" evidence="7">
    <location>
        <begin position="673"/>
        <end position="689"/>
    </location>
</feature>
<dbReference type="InterPro" id="IPR016159">
    <property type="entry name" value="Cullin_repeat-like_dom_sf"/>
</dbReference>
<protein>
    <recommendedName>
        <fullName evidence="3">Exocyst complex component EXO84</fullName>
    </recommendedName>
</protein>
<feature type="region of interest" description="Disordered" evidence="7">
    <location>
        <begin position="400"/>
        <end position="432"/>
    </location>
</feature>
<feature type="region of interest" description="Disordered" evidence="7">
    <location>
        <begin position="635"/>
        <end position="723"/>
    </location>
</feature>
<dbReference type="InterPro" id="IPR011993">
    <property type="entry name" value="PH-like_dom_sf"/>
</dbReference>
<evidence type="ECO:0000256" key="7">
    <source>
        <dbReference type="SAM" id="MobiDB-lite"/>
    </source>
</evidence>
<dbReference type="GeneID" id="89989349"/>
<keyword evidence="10" id="KW-1185">Reference proteome</keyword>
<evidence type="ECO:0000313" key="10">
    <source>
        <dbReference type="Proteomes" id="UP001432216"/>
    </source>
</evidence>
<dbReference type="Pfam" id="PF25345">
    <property type="entry name" value="PH_EXO84"/>
    <property type="match status" value="1"/>
</dbReference>
<dbReference type="RefSeq" id="XP_064720508.1">
    <property type="nucleotide sequence ID" value="XM_064864436.1"/>
</dbReference>
<dbReference type="Gene3D" id="2.30.29.30">
    <property type="entry name" value="Pleckstrin-homology domain (PH domain)/Phosphotyrosine-binding domain (PTB)"/>
    <property type="match status" value="1"/>
</dbReference>
<keyword evidence="4" id="KW-0813">Transport</keyword>
<feature type="domain" description="Exocyst component Exo84 C-terminal" evidence="8">
    <location>
        <begin position="492"/>
        <end position="593"/>
    </location>
</feature>
<name>A0ABZ2ATR8_9TREE</name>
<sequence length="723" mass="80930">MASLRRPSTAIPRGPVTVQFDRGTRPPLPSDNKQNRMSKVGEKIKKRLSMRYGGNESFSVAPPLPGAPDFLMADPYEGLDIATPGDDLAASPFGRYGSSDLKESSIQPFQPLDTQEQLADESIRRRGAADATIEEEWNLEDLSNEKMNIQAYTKKVLTGADEEEKRRFVAALMREKQSNKKELQRTVFKHYAEFVAISKEISTLENDMLELKELLGQWKDLPQLMGMEDTLAPTLDRNGNMERRRTQRNSVFDLQNLYRNQLTQLWSIVEGSQKYLPVVPGRHLVFELHNVVELNPATYKLKQNVSIFLLNDVLLIAGKRRNKGSSSPGVGSEKDRDRGRMVAERCWNLIELGIVDVRDGGELVNIVKVHRGKEHCVYKTQKSDDKRALINAFRQLSREVNEKKRKDSEKEQERRKTMWSGDNGNGANTPGHPLSTIGLSMADSKDLRWIDEYADELTMAIAIRDWEGSVKLVEKGQALSKSIESDPATHSLLVSRLEHIKCDGDVSIYINELAVVIFTIIRHTSDWYMNAFKENKMASGFVTWAKQQIETFADLFNRQVDAPNISQSTVDESLHVTATQNRKLLRDVGLDFTFLLSSLLRPSSSPSDHHHSVFTSLSPLPGNNSEAATYFGSFPVTKESGTAPGQSSSMRRERSGSSTKNSVVSLNAHSRPRLPSAGASSSGGESGRATLNIGETREPSLSLPPRSEKRGRAPPRSSMERYL</sequence>